<feature type="compositionally biased region" description="Basic and acidic residues" evidence="5">
    <location>
        <begin position="10"/>
        <end position="22"/>
    </location>
</feature>
<protein>
    <recommendedName>
        <fullName evidence="2">polynucleotide adenylyltransferase</fullName>
        <ecNumber evidence="2">2.7.7.19</ecNumber>
    </recommendedName>
</protein>
<comment type="caution">
    <text evidence="8">The sequence shown here is derived from an EMBL/GenBank/DDBJ whole genome shotgun (WGS) entry which is preliminary data.</text>
</comment>
<feature type="compositionally biased region" description="Basic residues" evidence="5">
    <location>
        <begin position="47"/>
        <end position="63"/>
    </location>
</feature>
<feature type="compositionally biased region" description="Low complexity" evidence="5">
    <location>
        <begin position="814"/>
        <end position="825"/>
    </location>
</feature>
<dbReference type="Pfam" id="PF22600">
    <property type="entry name" value="MTPAP-like_central"/>
    <property type="match status" value="1"/>
</dbReference>
<feature type="domain" description="PAP-associated" evidence="6">
    <location>
        <begin position="543"/>
        <end position="597"/>
    </location>
</feature>
<keyword evidence="4" id="KW-0460">Magnesium</keyword>
<dbReference type="Proteomes" id="UP001172684">
    <property type="component" value="Unassembled WGS sequence"/>
</dbReference>
<dbReference type="CDD" id="cd05402">
    <property type="entry name" value="NT_PAP_TUTase"/>
    <property type="match status" value="1"/>
</dbReference>
<dbReference type="SUPFAM" id="SSF81631">
    <property type="entry name" value="PAP/OAS1 substrate-binding domain"/>
    <property type="match status" value="1"/>
</dbReference>
<dbReference type="InterPro" id="IPR045862">
    <property type="entry name" value="Trf4-like"/>
</dbReference>
<reference evidence="8" key="1">
    <citation type="submission" date="2022-10" db="EMBL/GenBank/DDBJ databases">
        <title>Culturing micro-colonial fungi from biological soil crusts in the Mojave desert and describing Neophaeococcomyces mojavensis, and introducing the new genera and species Taxawa tesnikishii.</title>
        <authorList>
            <person name="Kurbessoian T."/>
            <person name="Stajich J.E."/>
        </authorList>
    </citation>
    <scope>NUCLEOTIDE SEQUENCE</scope>
    <source>
        <strain evidence="8">TK_1</strain>
    </source>
</reference>
<dbReference type="InterPro" id="IPR002058">
    <property type="entry name" value="PAP_assoc"/>
</dbReference>
<feature type="region of interest" description="Disordered" evidence="5">
    <location>
        <begin position="276"/>
        <end position="311"/>
    </location>
</feature>
<proteinExistence type="inferred from homology"/>
<feature type="region of interest" description="Disordered" evidence="5">
    <location>
        <begin position="1"/>
        <end position="159"/>
    </location>
</feature>
<evidence type="ECO:0000256" key="3">
    <source>
        <dbReference type="ARBA" id="ARBA00022723"/>
    </source>
</evidence>
<dbReference type="InterPro" id="IPR054708">
    <property type="entry name" value="MTPAP-like_central"/>
</dbReference>
<dbReference type="InterPro" id="IPR043519">
    <property type="entry name" value="NT_sf"/>
</dbReference>
<dbReference type="SUPFAM" id="SSF81301">
    <property type="entry name" value="Nucleotidyltransferase"/>
    <property type="match status" value="1"/>
</dbReference>
<organism evidence="8 9">
    <name type="scientific">Coniosporium apollinis</name>
    <dbReference type="NCBI Taxonomy" id="61459"/>
    <lineage>
        <taxon>Eukaryota</taxon>
        <taxon>Fungi</taxon>
        <taxon>Dikarya</taxon>
        <taxon>Ascomycota</taxon>
        <taxon>Pezizomycotina</taxon>
        <taxon>Dothideomycetes</taxon>
        <taxon>Dothideomycetes incertae sedis</taxon>
        <taxon>Coniosporium</taxon>
    </lineage>
</organism>
<evidence type="ECO:0000256" key="5">
    <source>
        <dbReference type="SAM" id="MobiDB-lite"/>
    </source>
</evidence>
<dbReference type="Gene3D" id="1.10.1410.10">
    <property type="match status" value="1"/>
</dbReference>
<evidence type="ECO:0000259" key="7">
    <source>
        <dbReference type="Pfam" id="PF22600"/>
    </source>
</evidence>
<evidence type="ECO:0000256" key="4">
    <source>
        <dbReference type="ARBA" id="ARBA00022842"/>
    </source>
</evidence>
<feature type="compositionally biased region" description="Acidic residues" evidence="5">
    <location>
        <begin position="98"/>
        <end position="116"/>
    </location>
</feature>
<feature type="region of interest" description="Disordered" evidence="5">
    <location>
        <begin position="788"/>
        <end position="825"/>
    </location>
</feature>
<evidence type="ECO:0000256" key="2">
    <source>
        <dbReference type="ARBA" id="ARBA00012388"/>
    </source>
</evidence>
<dbReference type="PANTHER" id="PTHR23092:SF15">
    <property type="entry name" value="INACTIVE NON-CANONICAL POLY(A) RNA POLYMERASE PROTEIN TRF4-2-RELATED"/>
    <property type="match status" value="1"/>
</dbReference>
<evidence type="ECO:0000256" key="1">
    <source>
        <dbReference type="ARBA" id="ARBA00008593"/>
    </source>
</evidence>
<evidence type="ECO:0000313" key="9">
    <source>
        <dbReference type="Proteomes" id="UP001172684"/>
    </source>
</evidence>
<sequence length="957" mass="106894">MRHFTGGDSYRPDNGRRSEGDFSFRVSGAPRFPPEPPIGPAADRRKPQQHRGGFRGRGGFRKPHISERDILRTNRQTTPEQLDGMSGCGTARFMAPDDVSDSEAEMELESSDEEGLVEGRTSKKARTTGLNDADAAPKWSNPDPYTVLPPSDESQAKKKDVVKLIRKAKVAAQDEAAAKNAVAENADFISFNFDEEPIHHDASEASEDEKRPTNVIAEQSKFSHLDNLHPQRFERPDTTDVSSLDTRTTALQNSATIQLPPVAPLDVWPPPDVSTAVGMTMPPRDDNNTRAAPQNSKKRKRGPELPTGGVMADWLPRSIETATPWCIVDHSKTESMGIWLHKEICDFYEFVKPHDFEERMRQDLVTRISRSLDRNPTYRGAQVLCFGSFAAGLYLPTSDMDLVLVSREFRNRGVPMFGLTKSEMYRFARMLERDGLAQPGTTEVIPSAKVPIVKFIDRVTGLKVDISFENLSGVNAIDTFRKWKTQFPAMPIIVAFVKQFLLMRGLNEVYLGGIGGFSVICLVVSLMQHLPAVQSGAMVGEQNLGELLLNFFDLYGNKFNIATTGISMEPPGYYAKSAGPQNKTDRIQIIDPNNPANDISNGSRLIDMVLRCFSEAYDSITKRMYQLETMDISSRKGNSILSSVFAGDYSSFQEQRNRLRRIYAERSLGAPADFPPLDVLKVVDQLESNQQVENLANSGKVGPPPSQVDVEYTHSVPVIGQYPQQTTQAGPATATMLSQDRAMVQQIPPDTQHNTAADRSCASALRKEFPKSSSSILFKLTRQEYQSLKSKLQGRPERNEAPQRKENTTMLQTNASSNQRSRSRAYSLKHDFPHAKDIPSSLTAEEYRALRSELKMTSVPKSEEANSDRATNLKKHFPLVNGIPDAITRQEYQLLRSTLTKLPEPEGVLRNNAERLRRLYPEAHSRIPDLVATLRMEQMGTEFEKERSAPTRSAFHG</sequence>
<dbReference type="Gene3D" id="3.30.460.10">
    <property type="entry name" value="Beta Polymerase, domain 2"/>
    <property type="match status" value="1"/>
</dbReference>
<accession>A0ABQ9NNB0</accession>
<gene>
    <name evidence="8" type="ORF">H2201_006054</name>
</gene>
<evidence type="ECO:0000313" key="8">
    <source>
        <dbReference type="EMBL" id="KAJ9662566.1"/>
    </source>
</evidence>
<feature type="compositionally biased region" description="Basic and acidic residues" evidence="5">
    <location>
        <begin position="794"/>
        <end position="807"/>
    </location>
</feature>
<dbReference type="Pfam" id="PF03828">
    <property type="entry name" value="PAP_assoc"/>
    <property type="match status" value="1"/>
</dbReference>
<dbReference type="EC" id="2.7.7.19" evidence="2"/>
<dbReference type="PANTHER" id="PTHR23092">
    <property type="entry name" value="POLY(A) RNA POLYMERASE"/>
    <property type="match status" value="1"/>
</dbReference>
<name>A0ABQ9NNB0_9PEZI</name>
<dbReference type="EMBL" id="JAPDRL010000049">
    <property type="protein sequence ID" value="KAJ9662566.1"/>
    <property type="molecule type" value="Genomic_DNA"/>
</dbReference>
<comment type="similarity">
    <text evidence="1">Belongs to the DNA polymerase type-B-like family.</text>
</comment>
<keyword evidence="9" id="KW-1185">Reference proteome</keyword>
<evidence type="ECO:0000259" key="6">
    <source>
        <dbReference type="Pfam" id="PF03828"/>
    </source>
</evidence>
<keyword evidence="3" id="KW-0479">Metal-binding</keyword>
<feature type="domain" description="Poly(A) RNA polymerase mitochondrial-like central palm" evidence="7">
    <location>
        <begin position="340"/>
        <end position="476"/>
    </location>
</feature>